<comment type="subcellular location">
    <subcellularLocation>
        <location evidence="1">Cytoplasm</location>
    </subcellularLocation>
</comment>
<dbReference type="Pfam" id="PF00806">
    <property type="entry name" value="PUF"/>
    <property type="match status" value="4"/>
</dbReference>
<feature type="region of interest" description="Disordered" evidence="7">
    <location>
        <begin position="350"/>
        <end position="387"/>
    </location>
</feature>
<dbReference type="PROSITE" id="PS50302">
    <property type="entry name" value="PUM"/>
    <property type="match status" value="1"/>
</dbReference>
<dbReference type="AlphaFoldDB" id="A0A8X7UCI4"/>
<proteinExistence type="predicted"/>
<dbReference type="OrthoDB" id="1082680at2759"/>
<evidence type="ECO:0000313" key="9">
    <source>
        <dbReference type="EMBL" id="KAG2274665.1"/>
    </source>
</evidence>
<dbReference type="PROSITE" id="PS50303">
    <property type="entry name" value="PUM_HD"/>
    <property type="match status" value="2"/>
</dbReference>
<organism evidence="9 10">
    <name type="scientific">Brassica carinata</name>
    <name type="common">Ethiopian mustard</name>
    <name type="synonym">Abyssinian cabbage</name>
    <dbReference type="NCBI Taxonomy" id="52824"/>
    <lineage>
        <taxon>Eukaryota</taxon>
        <taxon>Viridiplantae</taxon>
        <taxon>Streptophyta</taxon>
        <taxon>Embryophyta</taxon>
        <taxon>Tracheophyta</taxon>
        <taxon>Spermatophyta</taxon>
        <taxon>Magnoliopsida</taxon>
        <taxon>eudicotyledons</taxon>
        <taxon>Gunneridae</taxon>
        <taxon>Pentapetalae</taxon>
        <taxon>rosids</taxon>
        <taxon>malvids</taxon>
        <taxon>Brassicales</taxon>
        <taxon>Brassicaceae</taxon>
        <taxon>Brassiceae</taxon>
        <taxon>Brassica</taxon>
    </lineage>
</organism>
<feature type="domain" description="PUM-HD" evidence="8">
    <location>
        <begin position="1"/>
        <end position="351"/>
    </location>
</feature>
<dbReference type="GO" id="GO:0006417">
    <property type="term" value="P:regulation of translation"/>
    <property type="evidence" value="ECO:0007669"/>
    <property type="project" value="UniProtKB-KW"/>
</dbReference>
<feature type="domain" description="PUM-HD" evidence="8">
    <location>
        <begin position="348"/>
        <end position="690"/>
    </location>
</feature>
<evidence type="ECO:0000256" key="6">
    <source>
        <dbReference type="PROSITE-ProRule" id="PRU00317"/>
    </source>
</evidence>
<keyword evidence="4" id="KW-0810">Translation regulation</keyword>
<dbReference type="InterPro" id="IPR033133">
    <property type="entry name" value="PUM-HD"/>
</dbReference>
<dbReference type="InterPro" id="IPR016024">
    <property type="entry name" value="ARM-type_fold"/>
</dbReference>
<evidence type="ECO:0000259" key="8">
    <source>
        <dbReference type="PROSITE" id="PS50303"/>
    </source>
</evidence>
<dbReference type="GO" id="GO:0003729">
    <property type="term" value="F:mRNA binding"/>
    <property type="evidence" value="ECO:0007669"/>
    <property type="project" value="TreeGrafter"/>
</dbReference>
<dbReference type="SMART" id="SM00025">
    <property type="entry name" value="Pumilio"/>
    <property type="match status" value="8"/>
</dbReference>
<dbReference type="InterPro" id="IPR001313">
    <property type="entry name" value="Pumilio_RNA-bd_rpt"/>
</dbReference>
<protein>
    <recommendedName>
        <fullName evidence="8">PUM-HD domain-containing protein</fullName>
    </recommendedName>
</protein>
<evidence type="ECO:0000256" key="1">
    <source>
        <dbReference type="ARBA" id="ARBA00004496"/>
    </source>
</evidence>
<evidence type="ECO:0000313" key="10">
    <source>
        <dbReference type="Proteomes" id="UP000886595"/>
    </source>
</evidence>
<keyword evidence="10" id="KW-1185">Reference proteome</keyword>
<feature type="repeat" description="Pumilio" evidence="6">
    <location>
        <begin position="249"/>
        <end position="286"/>
    </location>
</feature>
<evidence type="ECO:0000256" key="3">
    <source>
        <dbReference type="ARBA" id="ARBA00022737"/>
    </source>
</evidence>
<dbReference type="GO" id="GO:0005737">
    <property type="term" value="C:cytoplasm"/>
    <property type="evidence" value="ECO:0007669"/>
    <property type="project" value="UniProtKB-SubCell"/>
</dbReference>
<comment type="caution">
    <text evidence="9">The sequence shown here is derived from an EMBL/GenBank/DDBJ whole genome shotgun (WGS) entry which is preliminary data.</text>
</comment>
<dbReference type="Gene3D" id="1.25.10.10">
    <property type="entry name" value="Leucine-rich Repeat Variant"/>
    <property type="match status" value="2"/>
</dbReference>
<keyword evidence="3" id="KW-0677">Repeat</keyword>
<dbReference type="PANTHER" id="PTHR12537">
    <property type="entry name" value="RNA BINDING PROTEIN PUMILIO-RELATED"/>
    <property type="match status" value="1"/>
</dbReference>
<sequence length="691" mass="79230">MANADPFSMSTLLSSLQHLPFTFATEPMMTPAVPPPPRGIIFTIPQPRYDPKEFLTPQYLEYSRLQSLFNLMTSSKEEVNIAPFKEMISRLSRRELQEMAYLLTSDPDYFLAIARNKNGSHRLQKLIGKSGDADKLFFLAILRRFLHVMTDKYASYVAVRGMQVFDDKKKELMYEHILPHALRVACDKHGYIALNEVITDLDHPFYRDQLLDIVALNALLLSYDAYGNYVVQHVLTLNDLRCTYNIAVSLVGYCVELSLDKCGSYIVEKLLEAEESMVLVVEELLECEGGSLMRLARNEYGSFVVIKALRVMQEMNRVDLFRGLVQKLMPFRHLLRRPCGNTTIAAIIESSIEQENPTVPPPRPPPPRETPTASHPPRETNLTDERKQSLINSLRPTYLTEQEMETRLQPLFNIMTSSEEEDVALFQEVISKLTGSELWWMAYLLNSNFDHYFLEIARNRIGSIRLRTLFGKSDDADSFFLGPILRHFFHVMTDKEASYAAIHGMRVFNQRNKMQMYDQILHHAIPLARDRYGSIKLRAIISDDDFAHCRNRLLGVVAFNALLLSYDAYGNFVVQHVLNLNNLRCTCDIALSLRGHYVELSFTHGGRYIAEKLLEREETGVLVVAELLECERDKLLRLARSVYGNFVVVTALKVTREDLFRGLVNKLKPLLPLLRRSHQSITIAEILESVP</sequence>
<evidence type="ECO:0000256" key="7">
    <source>
        <dbReference type="SAM" id="MobiDB-lite"/>
    </source>
</evidence>
<reference evidence="9 10" key="1">
    <citation type="submission" date="2020-02" db="EMBL/GenBank/DDBJ databases">
        <authorList>
            <person name="Ma Q."/>
            <person name="Huang Y."/>
            <person name="Song X."/>
            <person name="Pei D."/>
        </authorList>
    </citation>
    <scope>NUCLEOTIDE SEQUENCE [LARGE SCALE GENOMIC DNA]</scope>
    <source>
        <strain evidence="9">Sxm20200214</strain>
        <tissue evidence="9">Leaf</tissue>
    </source>
</reference>
<dbReference type="SUPFAM" id="SSF48371">
    <property type="entry name" value="ARM repeat"/>
    <property type="match status" value="2"/>
</dbReference>
<gene>
    <name evidence="9" type="ORF">Bca52824_057220</name>
</gene>
<dbReference type="InterPro" id="IPR011989">
    <property type="entry name" value="ARM-like"/>
</dbReference>
<keyword evidence="2" id="KW-0963">Cytoplasm</keyword>
<dbReference type="EMBL" id="JAAMPC010000012">
    <property type="protein sequence ID" value="KAG2274665.1"/>
    <property type="molecule type" value="Genomic_DNA"/>
</dbReference>
<dbReference type="PANTHER" id="PTHR12537:SF137">
    <property type="entry name" value="PUMILIO HOMOLOG 16-RELATED"/>
    <property type="match status" value="1"/>
</dbReference>
<feature type="compositionally biased region" description="Pro residues" evidence="7">
    <location>
        <begin position="358"/>
        <end position="369"/>
    </location>
</feature>
<keyword evidence="5" id="KW-0694">RNA-binding</keyword>
<feature type="compositionally biased region" description="Basic and acidic residues" evidence="7">
    <location>
        <begin position="376"/>
        <end position="387"/>
    </location>
</feature>
<name>A0A8X7UCI4_BRACI</name>
<dbReference type="Proteomes" id="UP000886595">
    <property type="component" value="Unassembled WGS sequence"/>
</dbReference>
<evidence type="ECO:0000256" key="4">
    <source>
        <dbReference type="ARBA" id="ARBA00022845"/>
    </source>
</evidence>
<evidence type="ECO:0000256" key="5">
    <source>
        <dbReference type="ARBA" id="ARBA00022884"/>
    </source>
</evidence>
<evidence type="ECO:0000256" key="2">
    <source>
        <dbReference type="ARBA" id="ARBA00022490"/>
    </source>
</evidence>
<accession>A0A8X7UCI4</accession>